<dbReference type="FunFam" id="1.10.10.200:FF:000002">
    <property type="entry name" value="Probable transcriptional regulatory protein CLM62_37755"/>
    <property type="match status" value="1"/>
</dbReference>
<dbReference type="InterPro" id="IPR017856">
    <property type="entry name" value="Integrase-like_N"/>
</dbReference>
<comment type="similarity">
    <text evidence="2">Belongs to the TACO1 family.</text>
</comment>
<dbReference type="Gene3D" id="1.10.10.200">
    <property type="match status" value="1"/>
</dbReference>
<protein>
    <submittedName>
        <fullName evidence="6">Translational activator of cytochrome c oxidase 1-like isoform X2</fullName>
    </submittedName>
</protein>
<evidence type="ECO:0000259" key="3">
    <source>
        <dbReference type="Pfam" id="PF01709"/>
    </source>
</evidence>
<evidence type="ECO:0000256" key="2">
    <source>
        <dbReference type="ARBA" id="ARBA00008724"/>
    </source>
</evidence>
<dbReference type="InterPro" id="IPR048300">
    <property type="entry name" value="TACO1_YebC-like_2nd/3rd_dom"/>
</dbReference>
<dbReference type="AlphaFoldDB" id="A0A1W4XIT5"/>
<dbReference type="GO" id="GO:0005739">
    <property type="term" value="C:mitochondrion"/>
    <property type="evidence" value="ECO:0007669"/>
    <property type="project" value="UniProtKB-SubCell"/>
</dbReference>
<dbReference type="SUPFAM" id="SSF75625">
    <property type="entry name" value="YebC-like"/>
    <property type="match status" value="1"/>
</dbReference>
<dbReference type="InterPro" id="IPR029072">
    <property type="entry name" value="YebC-like"/>
</dbReference>
<evidence type="ECO:0000313" key="5">
    <source>
        <dbReference type="Proteomes" id="UP000192223"/>
    </source>
</evidence>
<dbReference type="InterPro" id="IPR026564">
    <property type="entry name" value="Transcrip_reg_TACO1-like_dom3"/>
</dbReference>
<dbReference type="PANTHER" id="PTHR12532">
    <property type="entry name" value="TRANSLATIONAL ACTIVATOR OF CYTOCHROME C OXIDASE 1"/>
    <property type="match status" value="1"/>
</dbReference>
<gene>
    <name evidence="6" type="primary">LOC108744546</name>
</gene>
<dbReference type="GeneID" id="108744546"/>
<sequence>MQGMYVLIIKRFAGHSKWANIRHIKAQKDVERSRIFTKLGTQMKVAIQEGGSSDPINNIKLAHVVEQAKRVNMPVATIQNIIKSTQKDKDQSKTYLIGVKGPGKSIILCEAFTSSLPSLKIQMATILKKNNGKFLDGNFSHLFIQKENATDDALECEADDVEIVEETNCLRFLCDPNHLDKVQKSLATKGYKIRSASIEYLPQKLVELTDSEIDQCSILLEKLENMENIVKVYDNIC</sequence>
<evidence type="ECO:0000259" key="4">
    <source>
        <dbReference type="Pfam" id="PF20772"/>
    </source>
</evidence>
<dbReference type="Gene3D" id="3.30.70.980">
    <property type="match status" value="2"/>
</dbReference>
<accession>A0A1W4XIT5</accession>
<proteinExistence type="inferred from homology"/>
<name>A0A1W4XIT5_AGRPL</name>
<feature type="domain" description="TACO1/YebC-like N-terminal" evidence="4">
    <location>
        <begin position="16"/>
        <end position="86"/>
    </location>
</feature>
<dbReference type="Proteomes" id="UP000192223">
    <property type="component" value="Unplaced"/>
</dbReference>
<dbReference type="PANTHER" id="PTHR12532:SF0">
    <property type="entry name" value="TRANSLATIONAL ACTIVATOR OF CYTOCHROME C OXIDASE 1"/>
    <property type="match status" value="1"/>
</dbReference>
<evidence type="ECO:0000313" key="6">
    <source>
        <dbReference type="RefSeq" id="XP_018335889.1"/>
    </source>
</evidence>
<dbReference type="InterPro" id="IPR049083">
    <property type="entry name" value="TACO1_YebC_N"/>
</dbReference>
<organism evidence="5 6">
    <name type="scientific">Agrilus planipennis</name>
    <name type="common">Emerald ash borer</name>
    <name type="synonym">Agrilus marcopoli</name>
    <dbReference type="NCBI Taxonomy" id="224129"/>
    <lineage>
        <taxon>Eukaryota</taxon>
        <taxon>Metazoa</taxon>
        <taxon>Ecdysozoa</taxon>
        <taxon>Arthropoda</taxon>
        <taxon>Hexapoda</taxon>
        <taxon>Insecta</taxon>
        <taxon>Pterygota</taxon>
        <taxon>Neoptera</taxon>
        <taxon>Endopterygota</taxon>
        <taxon>Coleoptera</taxon>
        <taxon>Polyphaga</taxon>
        <taxon>Elateriformia</taxon>
        <taxon>Buprestoidea</taxon>
        <taxon>Buprestidae</taxon>
        <taxon>Agrilinae</taxon>
        <taxon>Agrilus</taxon>
    </lineage>
</organism>
<dbReference type="OrthoDB" id="2017544at2759"/>
<evidence type="ECO:0000256" key="1">
    <source>
        <dbReference type="ARBA" id="ARBA00004173"/>
    </source>
</evidence>
<reference evidence="6" key="1">
    <citation type="submission" date="2025-08" db="UniProtKB">
        <authorList>
            <consortium name="RefSeq"/>
        </authorList>
    </citation>
    <scope>IDENTIFICATION</scope>
    <source>
        <tissue evidence="6">Entire body</tissue>
    </source>
</reference>
<feature type="domain" description="TACO1/YebC-like second and third" evidence="3">
    <location>
        <begin position="98"/>
        <end position="236"/>
    </location>
</feature>
<dbReference type="Pfam" id="PF20772">
    <property type="entry name" value="TACO1_YebC_N"/>
    <property type="match status" value="1"/>
</dbReference>
<dbReference type="InterPro" id="IPR002876">
    <property type="entry name" value="Transcrip_reg_TACO1-like"/>
</dbReference>
<dbReference type="Pfam" id="PF01709">
    <property type="entry name" value="Transcrip_reg"/>
    <property type="match status" value="1"/>
</dbReference>
<keyword evidence="5" id="KW-1185">Reference proteome</keyword>
<comment type="subcellular location">
    <subcellularLocation>
        <location evidence="1">Mitochondrion</location>
    </subcellularLocation>
</comment>
<dbReference type="RefSeq" id="XP_018335889.1">
    <property type="nucleotide sequence ID" value="XM_018480387.2"/>
</dbReference>